<feature type="transmembrane region" description="Helical" evidence="6">
    <location>
        <begin position="154"/>
        <end position="178"/>
    </location>
</feature>
<evidence type="ECO:0000256" key="2">
    <source>
        <dbReference type="ARBA" id="ARBA00022692"/>
    </source>
</evidence>
<evidence type="ECO:0000256" key="5">
    <source>
        <dbReference type="ARBA" id="ARBA00023251"/>
    </source>
</evidence>
<dbReference type="InterPro" id="IPR047817">
    <property type="entry name" value="ABC2_TM_bact-type"/>
</dbReference>
<dbReference type="PRINTS" id="PR00164">
    <property type="entry name" value="ABC2TRNSPORT"/>
</dbReference>
<dbReference type="PANTHER" id="PTHR43229">
    <property type="entry name" value="NODULATION PROTEIN J"/>
    <property type="match status" value="1"/>
</dbReference>
<dbReference type="PANTHER" id="PTHR43229:SF2">
    <property type="entry name" value="NODULATION PROTEIN J"/>
    <property type="match status" value="1"/>
</dbReference>
<gene>
    <name evidence="8" type="ORF">GCM10018785_36820</name>
</gene>
<feature type="transmembrane region" description="Helical" evidence="6">
    <location>
        <begin position="185"/>
        <end position="204"/>
    </location>
</feature>
<dbReference type="InterPro" id="IPR013525">
    <property type="entry name" value="ABC2_TM"/>
</dbReference>
<dbReference type="Pfam" id="PF01061">
    <property type="entry name" value="ABC2_membrane"/>
    <property type="match status" value="1"/>
</dbReference>
<feature type="transmembrane region" description="Helical" evidence="6">
    <location>
        <begin position="76"/>
        <end position="100"/>
    </location>
</feature>
<dbReference type="GO" id="GO:0043190">
    <property type="term" value="C:ATP-binding cassette (ABC) transporter complex"/>
    <property type="evidence" value="ECO:0007669"/>
    <property type="project" value="InterPro"/>
</dbReference>
<organism evidence="8 9">
    <name type="scientific">Streptomyces longispororuber</name>
    <dbReference type="NCBI Taxonomy" id="68230"/>
    <lineage>
        <taxon>Bacteria</taxon>
        <taxon>Bacillati</taxon>
        <taxon>Actinomycetota</taxon>
        <taxon>Actinomycetes</taxon>
        <taxon>Kitasatosporales</taxon>
        <taxon>Streptomycetaceae</taxon>
        <taxon>Streptomyces</taxon>
    </lineage>
</organism>
<dbReference type="RefSeq" id="WP_229925732.1">
    <property type="nucleotide sequence ID" value="NZ_BNBT01000051.1"/>
</dbReference>
<dbReference type="InterPro" id="IPR000412">
    <property type="entry name" value="ABC_2_transport"/>
</dbReference>
<keyword evidence="6" id="KW-0813">Transport</keyword>
<reference evidence="8" key="1">
    <citation type="journal article" date="2014" name="Int. J. Syst. Evol. Microbiol.">
        <title>Complete genome sequence of Corynebacterium casei LMG S-19264T (=DSM 44701T), isolated from a smear-ripened cheese.</title>
        <authorList>
            <consortium name="US DOE Joint Genome Institute (JGI-PGF)"/>
            <person name="Walter F."/>
            <person name="Albersmeier A."/>
            <person name="Kalinowski J."/>
            <person name="Ruckert C."/>
        </authorList>
    </citation>
    <scope>NUCLEOTIDE SEQUENCE</scope>
    <source>
        <strain evidence="8">JCM 4784</strain>
    </source>
</reference>
<evidence type="ECO:0000313" key="9">
    <source>
        <dbReference type="Proteomes" id="UP000608024"/>
    </source>
</evidence>
<evidence type="ECO:0000313" key="8">
    <source>
        <dbReference type="EMBL" id="GHE64525.1"/>
    </source>
</evidence>
<feature type="transmembrane region" description="Helical" evidence="6">
    <location>
        <begin position="42"/>
        <end position="64"/>
    </location>
</feature>
<comment type="subcellular location">
    <subcellularLocation>
        <location evidence="6">Cell membrane</location>
        <topology evidence="6">Multi-pass membrane protein</topology>
    </subcellularLocation>
    <subcellularLocation>
        <location evidence="1">Membrane</location>
        <topology evidence="1">Multi-pass membrane protein</topology>
    </subcellularLocation>
</comment>
<keyword evidence="6" id="KW-1003">Cell membrane</keyword>
<keyword evidence="2 6" id="KW-0812">Transmembrane</keyword>
<feature type="transmembrane region" description="Helical" evidence="6">
    <location>
        <begin position="257"/>
        <end position="277"/>
    </location>
</feature>
<proteinExistence type="inferred from homology"/>
<evidence type="ECO:0000256" key="1">
    <source>
        <dbReference type="ARBA" id="ARBA00004141"/>
    </source>
</evidence>
<sequence>MASLSRTAGAAARRGRLAADLRAVRVLWQREVIRFGRNRLRIAMSVVMPMMFLLVFGTGLNAAVPTEQDDAGDFRTFFFPGVLLMAVQAPAVAAGASVVWDRQAGFLRQLLVAPVRRTPLLTGTCLGGATAGLGYAIPVLCLAGLVGIPYRPELLLVLAELALIAFAFTALGVLVAVCAKRPETFQIVIGLCMMPLLFLSGAVFPAGGLPGWLGTVVGLNPLTYAVDALRRTLPGEGVAGLGGRAAGPQWGDWTPSVAAELGCVAALAALALTVATYRFSRSE</sequence>
<dbReference type="GO" id="GO:0140359">
    <property type="term" value="F:ABC-type transporter activity"/>
    <property type="evidence" value="ECO:0007669"/>
    <property type="project" value="InterPro"/>
</dbReference>
<keyword evidence="9" id="KW-1185">Reference proteome</keyword>
<comment type="similarity">
    <text evidence="6">Belongs to the ABC-2 integral membrane protein family.</text>
</comment>
<feature type="domain" description="ABC transmembrane type-2" evidence="7">
    <location>
        <begin position="40"/>
        <end position="282"/>
    </location>
</feature>
<name>A0A919DPC7_9ACTN</name>
<dbReference type="InterPro" id="IPR051784">
    <property type="entry name" value="Nod_factor_ABC_transporter"/>
</dbReference>
<keyword evidence="3 6" id="KW-1133">Transmembrane helix</keyword>
<reference evidence="8" key="2">
    <citation type="submission" date="2020-09" db="EMBL/GenBank/DDBJ databases">
        <authorList>
            <person name="Sun Q."/>
            <person name="Ohkuma M."/>
        </authorList>
    </citation>
    <scope>NUCLEOTIDE SEQUENCE</scope>
    <source>
        <strain evidence="8">JCM 4784</strain>
    </source>
</reference>
<feature type="transmembrane region" description="Helical" evidence="6">
    <location>
        <begin position="120"/>
        <end position="148"/>
    </location>
</feature>
<dbReference type="AlphaFoldDB" id="A0A919DPC7"/>
<dbReference type="GO" id="GO:0046677">
    <property type="term" value="P:response to antibiotic"/>
    <property type="evidence" value="ECO:0007669"/>
    <property type="project" value="UniProtKB-KW"/>
</dbReference>
<keyword evidence="5" id="KW-0046">Antibiotic resistance</keyword>
<evidence type="ECO:0000256" key="6">
    <source>
        <dbReference type="RuleBase" id="RU361157"/>
    </source>
</evidence>
<evidence type="ECO:0000259" key="7">
    <source>
        <dbReference type="PROSITE" id="PS51012"/>
    </source>
</evidence>
<keyword evidence="4 6" id="KW-0472">Membrane</keyword>
<dbReference type="PIRSF" id="PIRSF006648">
    <property type="entry name" value="DrrB"/>
    <property type="match status" value="1"/>
</dbReference>
<protein>
    <recommendedName>
        <fullName evidence="6">Transport permease protein</fullName>
    </recommendedName>
</protein>
<comment type="caution">
    <text evidence="8">The sequence shown here is derived from an EMBL/GenBank/DDBJ whole genome shotgun (WGS) entry which is preliminary data.</text>
</comment>
<dbReference type="Proteomes" id="UP000608024">
    <property type="component" value="Unassembled WGS sequence"/>
</dbReference>
<accession>A0A919DPC7</accession>
<dbReference type="PROSITE" id="PS51012">
    <property type="entry name" value="ABC_TM2"/>
    <property type="match status" value="1"/>
</dbReference>
<dbReference type="EMBL" id="BNBT01000051">
    <property type="protein sequence ID" value="GHE64525.1"/>
    <property type="molecule type" value="Genomic_DNA"/>
</dbReference>
<evidence type="ECO:0000256" key="4">
    <source>
        <dbReference type="ARBA" id="ARBA00023136"/>
    </source>
</evidence>
<evidence type="ECO:0000256" key="3">
    <source>
        <dbReference type="ARBA" id="ARBA00022989"/>
    </source>
</evidence>